<feature type="compositionally biased region" description="Basic and acidic residues" evidence="1">
    <location>
        <begin position="9"/>
        <end position="25"/>
    </location>
</feature>
<comment type="caution">
    <text evidence="2">The sequence shown here is derived from an EMBL/GenBank/DDBJ whole genome shotgun (WGS) entry which is preliminary data.</text>
</comment>
<dbReference type="EMBL" id="VSRR010021335">
    <property type="protein sequence ID" value="MPC63846.1"/>
    <property type="molecule type" value="Genomic_DNA"/>
</dbReference>
<keyword evidence="3" id="KW-1185">Reference proteome</keyword>
<dbReference type="AlphaFoldDB" id="A0A5B7H1W5"/>
<evidence type="ECO:0000313" key="3">
    <source>
        <dbReference type="Proteomes" id="UP000324222"/>
    </source>
</evidence>
<reference evidence="2 3" key="1">
    <citation type="submission" date="2019-05" db="EMBL/GenBank/DDBJ databases">
        <title>Another draft genome of Portunus trituberculatus and its Hox gene families provides insights of decapod evolution.</title>
        <authorList>
            <person name="Jeong J.-H."/>
            <person name="Song I."/>
            <person name="Kim S."/>
            <person name="Choi T."/>
            <person name="Kim D."/>
            <person name="Ryu S."/>
            <person name="Kim W."/>
        </authorList>
    </citation>
    <scope>NUCLEOTIDE SEQUENCE [LARGE SCALE GENOMIC DNA]</scope>
    <source>
        <tissue evidence="2">Muscle</tissue>
    </source>
</reference>
<evidence type="ECO:0000313" key="2">
    <source>
        <dbReference type="EMBL" id="MPC63846.1"/>
    </source>
</evidence>
<sequence>MGRKSRRQKGGDKAVKTREEREKAAEAQTCEDGIKHDTQGYGEEEIKTQLLVRNKLLADLTEEENCEEVVQEASNNVLLPKSVIMVYKVRK</sequence>
<proteinExistence type="predicted"/>
<organism evidence="2 3">
    <name type="scientific">Portunus trituberculatus</name>
    <name type="common">Swimming crab</name>
    <name type="synonym">Neptunus trituberculatus</name>
    <dbReference type="NCBI Taxonomy" id="210409"/>
    <lineage>
        <taxon>Eukaryota</taxon>
        <taxon>Metazoa</taxon>
        <taxon>Ecdysozoa</taxon>
        <taxon>Arthropoda</taxon>
        <taxon>Crustacea</taxon>
        <taxon>Multicrustacea</taxon>
        <taxon>Malacostraca</taxon>
        <taxon>Eumalacostraca</taxon>
        <taxon>Eucarida</taxon>
        <taxon>Decapoda</taxon>
        <taxon>Pleocyemata</taxon>
        <taxon>Brachyura</taxon>
        <taxon>Eubrachyura</taxon>
        <taxon>Portunoidea</taxon>
        <taxon>Portunidae</taxon>
        <taxon>Portuninae</taxon>
        <taxon>Portunus</taxon>
    </lineage>
</organism>
<dbReference type="Proteomes" id="UP000324222">
    <property type="component" value="Unassembled WGS sequence"/>
</dbReference>
<protein>
    <submittedName>
        <fullName evidence="2">Uncharacterized protein</fullName>
    </submittedName>
</protein>
<accession>A0A5B7H1W5</accession>
<evidence type="ECO:0000256" key="1">
    <source>
        <dbReference type="SAM" id="MobiDB-lite"/>
    </source>
</evidence>
<name>A0A5B7H1W5_PORTR</name>
<feature type="region of interest" description="Disordered" evidence="1">
    <location>
        <begin position="1"/>
        <end position="37"/>
    </location>
</feature>
<gene>
    <name evidence="2" type="ORF">E2C01_057952</name>
</gene>